<proteinExistence type="predicted"/>
<dbReference type="EMBL" id="CADCTE010000173">
    <property type="protein sequence ID" value="CAA9270163.1"/>
    <property type="molecule type" value="Genomic_DNA"/>
</dbReference>
<sequence>EDPNASFPPDLWHPVDPRGPAGSCRPARGDSNAYRLCTRRGRTGLSCRTHRSGAAAGHGRPGYRQHRRDLLDDRSPRGRAPNDQLPARLNRASGLASAPTPSDRRTAGRISSQKRPADNVRGI</sequence>
<reference evidence="2" key="1">
    <citation type="submission" date="2020-02" db="EMBL/GenBank/DDBJ databases">
        <authorList>
            <person name="Meier V. D."/>
        </authorList>
    </citation>
    <scope>NUCLEOTIDE SEQUENCE</scope>
    <source>
        <strain evidence="2">AVDCRST_MAG83</strain>
    </source>
</reference>
<feature type="region of interest" description="Disordered" evidence="1">
    <location>
        <begin position="1"/>
        <end position="123"/>
    </location>
</feature>
<feature type="non-terminal residue" evidence="2">
    <location>
        <position position="123"/>
    </location>
</feature>
<evidence type="ECO:0000256" key="1">
    <source>
        <dbReference type="SAM" id="MobiDB-lite"/>
    </source>
</evidence>
<name>A0A6J4J6G7_9MICC</name>
<gene>
    <name evidence="2" type="ORF">AVDCRST_MAG83-3221</name>
</gene>
<evidence type="ECO:0000313" key="2">
    <source>
        <dbReference type="EMBL" id="CAA9270163.1"/>
    </source>
</evidence>
<accession>A0A6J4J6G7</accession>
<feature type="non-terminal residue" evidence="2">
    <location>
        <position position="1"/>
    </location>
</feature>
<protein>
    <submittedName>
        <fullName evidence="2">Uncharacterized protein</fullName>
    </submittedName>
</protein>
<dbReference type="AlphaFoldDB" id="A0A6J4J6G7"/>
<organism evidence="2">
    <name type="scientific">uncultured Arthrobacter sp</name>
    <dbReference type="NCBI Taxonomy" id="114050"/>
    <lineage>
        <taxon>Bacteria</taxon>
        <taxon>Bacillati</taxon>
        <taxon>Actinomycetota</taxon>
        <taxon>Actinomycetes</taxon>
        <taxon>Micrococcales</taxon>
        <taxon>Micrococcaceae</taxon>
        <taxon>Arthrobacter</taxon>
        <taxon>environmental samples</taxon>
    </lineage>
</organism>